<dbReference type="InterPro" id="IPR029063">
    <property type="entry name" value="SAM-dependent_MTases_sf"/>
</dbReference>
<dbReference type="GeneID" id="10394753"/>
<evidence type="ECO:0000256" key="1">
    <source>
        <dbReference type="ARBA" id="ARBA00022603"/>
    </source>
</evidence>
<dbReference type="InterPro" id="IPR003788">
    <property type="entry name" value="NDUFAF7"/>
</dbReference>
<reference evidence="3 4" key="1">
    <citation type="submission" date="2011-03" db="EMBL/GenBank/DDBJ databases">
        <title>The complete genome of Archaeoglobus veneficus SNP6.</title>
        <authorList>
            <consortium name="US DOE Joint Genome Institute (JGI-PGF)"/>
            <person name="Lucas S."/>
            <person name="Copeland A."/>
            <person name="Lapidus A."/>
            <person name="Bruce D."/>
            <person name="Goodwin L."/>
            <person name="Pitluck S."/>
            <person name="Kyrpides N."/>
            <person name="Mavromatis K."/>
            <person name="Pagani I."/>
            <person name="Ivanova N."/>
            <person name="Mikhailova N."/>
            <person name="Lu M."/>
            <person name="Detter J.C."/>
            <person name="Tapia R."/>
            <person name="Han C."/>
            <person name="Land M."/>
            <person name="Hauser L."/>
            <person name="Markowitz V."/>
            <person name="Cheng J.-F."/>
            <person name="Hugenholtz P."/>
            <person name="Woyke T."/>
            <person name="Wu D."/>
            <person name="Spring S."/>
            <person name="Brambilla E."/>
            <person name="Klenk H.-P."/>
            <person name="Eisen J.A."/>
        </authorList>
    </citation>
    <scope>NUCLEOTIDE SEQUENCE [LARGE SCALE GENOMIC DNA]</scope>
    <source>
        <strain>SNP6</strain>
    </source>
</reference>
<keyword evidence="1" id="KW-0489">Methyltransferase</keyword>
<dbReference type="EMBL" id="CP002588">
    <property type="protein sequence ID" value="AEA47628.1"/>
    <property type="molecule type" value="Genomic_DNA"/>
</dbReference>
<name>F2KQ25_ARCVS</name>
<protein>
    <submittedName>
        <fullName evidence="3">Uncharacterized protein</fullName>
    </submittedName>
</protein>
<dbReference type="PANTHER" id="PTHR12049">
    <property type="entry name" value="PROTEIN ARGININE METHYLTRANSFERASE NDUFAF7, MITOCHONDRIAL"/>
    <property type="match status" value="1"/>
</dbReference>
<proteinExistence type="predicted"/>
<sequence>MNPEEIISRFIAENGPVSFRDFVWLLLYHPEVGYYVRCEYEDNYEKCLRRVALEAAVEDMLEKCGGDIIELRTLNDVEGLEDGFTGVVVANEFFTSLPFHLVDGGKEVYVDSELTEILRDPSEDLRSFLEYAAPYIEVTRFPACVDAAKIVERIGEAIEKGFLIAIDYGLPVEEYYSRKLRIACFSEDSFGHNPYSHVGQQAVAAPIDFTALMEWGSRSGLCLTGFTSYRYFLLNTIGEDEMEEPSSFKSIAMPVTLKVLVMHKGMRWQKLKCLQSVPSFGYWNRYNYEITNDYESGD</sequence>
<dbReference type="AlphaFoldDB" id="F2KQ25"/>
<dbReference type="SUPFAM" id="SSF53335">
    <property type="entry name" value="S-adenosyl-L-methionine-dependent methyltransferases"/>
    <property type="match status" value="1"/>
</dbReference>
<evidence type="ECO:0000256" key="2">
    <source>
        <dbReference type="ARBA" id="ARBA00022679"/>
    </source>
</evidence>
<keyword evidence="4" id="KW-1185">Reference proteome</keyword>
<evidence type="ECO:0000313" key="3">
    <source>
        <dbReference type="EMBL" id="AEA47628.1"/>
    </source>
</evidence>
<dbReference type="KEGG" id="ave:Arcve_1628"/>
<evidence type="ECO:0000313" key="4">
    <source>
        <dbReference type="Proteomes" id="UP000008136"/>
    </source>
</evidence>
<dbReference type="Gene3D" id="3.40.50.12710">
    <property type="match status" value="1"/>
</dbReference>
<keyword evidence="2" id="KW-0808">Transferase</keyword>
<dbReference type="HOGENOM" id="CLU_932552_0_0_2"/>
<dbReference type="RefSeq" id="WP_013684284.1">
    <property type="nucleotide sequence ID" value="NC_015320.1"/>
</dbReference>
<dbReference type="GO" id="GO:0032259">
    <property type="term" value="P:methylation"/>
    <property type="evidence" value="ECO:0007669"/>
    <property type="project" value="UniProtKB-KW"/>
</dbReference>
<organism evidence="3 4">
    <name type="scientific">Archaeoglobus veneficus (strain DSM 11195 / SNP6)</name>
    <dbReference type="NCBI Taxonomy" id="693661"/>
    <lineage>
        <taxon>Archaea</taxon>
        <taxon>Methanobacteriati</taxon>
        <taxon>Methanobacteriota</taxon>
        <taxon>Archaeoglobi</taxon>
        <taxon>Archaeoglobales</taxon>
        <taxon>Archaeoglobaceae</taxon>
        <taxon>Archaeoglobus</taxon>
    </lineage>
</organism>
<dbReference type="InterPro" id="IPR038375">
    <property type="entry name" value="NDUFAF7_sf"/>
</dbReference>
<dbReference type="OrthoDB" id="375956at2157"/>
<dbReference type="Proteomes" id="UP000008136">
    <property type="component" value="Chromosome"/>
</dbReference>
<dbReference type="PANTHER" id="PTHR12049:SF7">
    <property type="entry name" value="PROTEIN ARGININE METHYLTRANSFERASE NDUFAF7, MITOCHONDRIAL"/>
    <property type="match status" value="1"/>
</dbReference>
<accession>F2KQ25</accession>
<gene>
    <name evidence="3" type="ordered locus">Arcve_1628</name>
</gene>
<dbReference type="Pfam" id="PF02636">
    <property type="entry name" value="Methyltransf_28"/>
    <property type="match status" value="1"/>
</dbReference>
<dbReference type="STRING" id="693661.Arcve_1628"/>
<dbReference type="GO" id="GO:0035243">
    <property type="term" value="F:protein-arginine omega-N symmetric methyltransferase activity"/>
    <property type="evidence" value="ECO:0007669"/>
    <property type="project" value="TreeGrafter"/>
</dbReference>